<comment type="caution">
    <text evidence="2">The sequence shown here is derived from an EMBL/GenBank/DDBJ whole genome shotgun (WGS) entry which is preliminary data.</text>
</comment>
<keyword evidence="3" id="KW-1185">Reference proteome</keyword>
<dbReference type="RefSeq" id="WP_146595633.1">
    <property type="nucleotide sequence ID" value="NZ_SJPT01000005.1"/>
</dbReference>
<protein>
    <submittedName>
        <fullName evidence="2">Uncharacterized protein</fullName>
    </submittedName>
</protein>
<accession>A0A5C6CDX6</accession>
<dbReference type="AlphaFoldDB" id="A0A5C6CDX6"/>
<evidence type="ECO:0000313" key="2">
    <source>
        <dbReference type="EMBL" id="TWU22468.1"/>
    </source>
</evidence>
<evidence type="ECO:0000256" key="1">
    <source>
        <dbReference type="SAM" id="MobiDB-lite"/>
    </source>
</evidence>
<organism evidence="2 3">
    <name type="scientific">Novipirellula galeiformis</name>
    <dbReference type="NCBI Taxonomy" id="2528004"/>
    <lineage>
        <taxon>Bacteria</taxon>
        <taxon>Pseudomonadati</taxon>
        <taxon>Planctomycetota</taxon>
        <taxon>Planctomycetia</taxon>
        <taxon>Pirellulales</taxon>
        <taxon>Pirellulaceae</taxon>
        <taxon>Novipirellula</taxon>
    </lineage>
</organism>
<dbReference type="EMBL" id="SJPT01000005">
    <property type="protein sequence ID" value="TWU22468.1"/>
    <property type="molecule type" value="Genomic_DNA"/>
</dbReference>
<gene>
    <name evidence="2" type="ORF">Pla52o_35240</name>
</gene>
<name>A0A5C6CDX6_9BACT</name>
<dbReference type="Proteomes" id="UP000316304">
    <property type="component" value="Unassembled WGS sequence"/>
</dbReference>
<sequence length="146" mass="15736">MTPDELRTLIESDADALRLAQAGAADMCAARCRVIAPKVTRETRATELTIISLYANPMDGENVMQQIEAVAESNSLVKRMLKWMQPDSDGLDVGDTRTRDMLTLPIESGGIGLTAEQARPILAAAETEPQISGADVSTAYPFSPQE</sequence>
<feature type="region of interest" description="Disordered" evidence="1">
    <location>
        <begin position="126"/>
        <end position="146"/>
    </location>
</feature>
<proteinExistence type="predicted"/>
<evidence type="ECO:0000313" key="3">
    <source>
        <dbReference type="Proteomes" id="UP000316304"/>
    </source>
</evidence>
<reference evidence="2 3" key="1">
    <citation type="submission" date="2019-02" db="EMBL/GenBank/DDBJ databases">
        <title>Deep-cultivation of Planctomycetes and their phenomic and genomic characterization uncovers novel biology.</title>
        <authorList>
            <person name="Wiegand S."/>
            <person name="Jogler M."/>
            <person name="Boedeker C."/>
            <person name="Pinto D."/>
            <person name="Vollmers J."/>
            <person name="Rivas-Marin E."/>
            <person name="Kohn T."/>
            <person name="Peeters S.H."/>
            <person name="Heuer A."/>
            <person name="Rast P."/>
            <person name="Oberbeckmann S."/>
            <person name="Bunk B."/>
            <person name="Jeske O."/>
            <person name="Meyerdierks A."/>
            <person name="Storesund J.E."/>
            <person name="Kallscheuer N."/>
            <person name="Luecker S."/>
            <person name="Lage O.M."/>
            <person name="Pohl T."/>
            <person name="Merkel B.J."/>
            <person name="Hornburger P."/>
            <person name="Mueller R.-W."/>
            <person name="Bruemmer F."/>
            <person name="Labrenz M."/>
            <person name="Spormann A.M."/>
            <person name="Op Den Camp H."/>
            <person name="Overmann J."/>
            <person name="Amann R."/>
            <person name="Jetten M.S.M."/>
            <person name="Mascher T."/>
            <person name="Medema M.H."/>
            <person name="Devos D.P."/>
            <person name="Kaster A.-K."/>
            <person name="Ovreas L."/>
            <person name="Rohde M."/>
            <person name="Galperin M.Y."/>
            <person name="Jogler C."/>
        </authorList>
    </citation>
    <scope>NUCLEOTIDE SEQUENCE [LARGE SCALE GENOMIC DNA]</scope>
    <source>
        <strain evidence="2 3">Pla52o</strain>
    </source>
</reference>